<dbReference type="AlphaFoldDB" id="A0AAV4WA35"/>
<protein>
    <recommendedName>
        <fullName evidence="10">Vasculin</fullName>
    </recommendedName>
</protein>
<dbReference type="EMBL" id="BPLQ01014265">
    <property type="protein sequence ID" value="GIY78679.1"/>
    <property type="molecule type" value="Genomic_DNA"/>
</dbReference>
<evidence type="ECO:0000256" key="6">
    <source>
        <dbReference type="ARBA" id="ARBA00023242"/>
    </source>
</evidence>
<dbReference type="Proteomes" id="UP001054837">
    <property type="component" value="Unassembled WGS sequence"/>
</dbReference>
<evidence type="ECO:0000256" key="3">
    <source>
        <dbReference type="ARBA" id="ARBA00023015"/>
    </source>
</evidence>
<evidence type="ECO:0000256" key="7">
    <source>
        <dbReference type="SAM" id="MobiDB-lite"/>
    </source>
</evidence>
<dbReference type="GO" id="GO:0006351">
    <property type="term" value="P:DNA-templated transcription"/>
    <property type="evidence" value="ECO:0007669"/>
    <property type="project" value="InterPro"/>
</dbReference>
<feature type="region of interest" description="Disordered" evidence="7">
    <location>
        <begin position="285"/>
        <end position="305"/>
    </location>
</feature>
<evidence type="ECO:0000256" key="2">
    <source>
        <dbReference type="ARBA" id="ARBA00010099"/>
    </source>
</evidence>
<dbReference type="PANTHER" id="PTHR14339:SF12">
    <property type="entry name" value="VASCULIN"/>
    <property type="match status" value="1"/>
</dbReference>
<keyword evidence="6" id="KW-0539">Nucleus</keyword>
<dbReference type="PANTHER" id="PTHR14339">
    <property type="entry name" value="VASCULIN"/>
    <property type="match status" value="1"/>
</dbReference>
<dbReference type="GO" id="GO:0003723">
    <property type="term" value="F:RNA binding"/>
    <property type="evidence" value="ECO:0007669"/>
    <property type="project" value="InterPro"/>
</dbReference>
<gene>
    <name evidence="8" type="primary">AVEN_68677_1</name>
    <name evidence="8" type="ORF">CDAR_520521</name>
</gene>
<comment type="subcellular location">
    <subcellularLocation>
        <location evidence="1">Nucleus</location>
    </subcellularLocation>
</comment>
<dbReference type="GO" id="GO:0045893">
    <property type="term" value="P:positive regulation of DNA-templated transcription"/>
    <property type="evidence" value="ECO:0007669"/>
    <property type="project" value="InterPro"/>
</dbReference>
<evidence type="ECO:0000313" key="9">
    <source>
        <dbReference type="Proteomes" id="UP001054837"/>
    </source>
</evidence>
<feature type="region of interest" description="Disordered" evidence="7">
    <location>
        <begin position="136"/>
        <end position="162"/>
    </location>
</feature>
<feature type="compositionally biased region" description="Polar residues" evidence="7">
    <location>
        <begin position="453"/>
        <end position="462"/>
    </location>
</feature>
<keyword evidence="9" id="KW-1185">Reference proteome</keyword>
<accession>A0AAV4WA35</accession>
<dbReference type="InterPro" id="IPR028128">
    <property type="entry name" value="Vasculin_fam"/>
</dbReference>
<keyword evidence="4" id="KW-0238">DNA-binding</keyword>
<reference evidence="8 9" key="1">
    <citation type="submission" date="2021-06" db="EMBL/GenBank/DDBJ databases">
        <title>Caerostris darwini draft genome.</title>
        <authorList>
            <person name="Kono N."/>
            <person name="Arakawa K."/>
        </authorList>
    </citation>
    <scope>NUCLEOTIDE SEQUENCE [LARGE SCALE GENOMIC DNA]</scope>
</reference>
<feature type="compositionally biased region" description="Basic and acidic residues" evidence="7">
    <location>
        <begin position="434"/>
        <end position="452"/>
    </location>
</feature>
<dbReference type="GO" id="GO:0005634">
    <property type="term" value="C:nucleus"/>
    <property type="evidence" value="ECO:0007669"/>
    <property type="project" value="UniProtKB-SubCell"/>
</dbReference>
<feature type="compositionally biased region" description="Basic and acidic residues" evidence="7">
    <location>
        <begin position="143"/>
        <end position="162"/>
    </location>
</feature>
<keyword evidence="5" id="KW-0804">Transcription</keyword>
<comment type="similarity">
    <text evidence="2">Belongs to the vasculin family.</text>
</comment>
<evidence type="ECO:0008006" key="10">
    <source>
        <dbReference type="Google" id="ProtNLM"/>
    </source>
</evidence>
<keyword evidence="3" id="KW-0805">Transcription regulation</keyword>
<feature type="compositionally biased region" description="Low complexity" evidence="7">
    <location>
        <begin position="331"/>
        <end position="355"/>
    </location>
</feature>
<feature type="region of interest" description="Disordered" evidence="7">
    <location>
        <begin position="325"/>
        <end position="355"/>
    </location>
</feature>
<comment type="caution">
    <text evidence="8">The sequence shown here is derived from an EMBL/GenBank/DDBJ whole genome shotgun (WGS) entry which is preliminary data.</text>
</comment>
<feature type="region of interest" description="Disordered" evidence="7">
    <location>
        <begin position="547"/>
        <end position="575"/>
    </location>
</feature>
<evidence type="ECO:0000256" key="5">
    <source>
        <dbReference type="ARBA" id="ARBA00023163"/>
    </source>
</evidence>
<dbReference type="GO" id="GO:0003677">
    <property type="term" value="F:DNA binding"/>
    <property type="evidence" value="ECO:0007669"/>
    <property type="project" value="UniProtKB-KW"/>
</dbReference>
<name>A0AAV4WA35_9ARAC</name>
<evidence type="ECO:0000256" key="4">
    <source>
        <dbReference type="ARBA" id="ARBA00023125"/>
    </source>
</evidence>
<feature type="region of interest" description="Disordered" evidence="7">
    <location>
        <begin position="434"/>
        <end position="470"/>
    </location>
</feature>
<evidence type="ECO:0000313" key="8">
    <source>
        <dbReference type="EMBL" id="GIY78679.1"/>
    </source>
</evidence>
<organism evidence="8 9">
    <name type="scientific">Caerostris darwini</name>
    <dbReference type="NCBI Taxonomy" id="1538125"/>
    <lineage>
        <taxon>Eukaryota</taxon>
        <taxon>Metazoa</taxon>
        <taxon>Ecdysozoa</taxon>
        <taxon>Arthropoda</taxon>
        <taxon>Chelicerata</taxon>
        <taxon>Arachnida</taxon>
        <taxon>Araneae</taxon>
        <taxon>Araneomorphae</taxon>
        <taxon>Entelegynae</taxon>
        <taxon>Araneoidea</taxon>
        <taxon>Araneidae</taxon>
        <taxon>Caerostris</taxon>
    </lineage>
</organism>
<feature type="region of interest" description="Disordered" evidence="7">
    <location>
        <begin position="230"/>
        <end position="273"/>
    </location>
</feature>
<dbReference type="Pfam" id="PF15337">
    <property type="entry name" value="Vasculin"/>
    <property type="match status" value="1"/>
</dbReference>
<evidence type="ECO:0000256" key="1">
    <source>
        <dbReference type="ARBA" id="ARBA00004123"/>
    </source>
</evidence>
<sequence>MISASITTENSFAELSEEKMTTEETSSAAPTLRCLQVILVRGLINFTISSRRFYIHSDKSFIKLDDTHYEDETTLAKIVNALLTQFPRNYRAFYWETSRAYHGFCWVHPLMANKNPPAHDFAPAWLKIPTYNNFKPSGASSERGGHTSRRDEHSFSVTRHKDSDPLASYHSYFNDRKDREDYESITPVKNFHYYGVDNGFNGSSSNSQAPSRRPHSRHDFRLSLSYAKDNNKHMTKNGSGFYGHKGKGKGKLQDNNSVSKNGIAEGRGIGVTSNNFNQEFPSLQGDISEEPTTPPALNGSAWEKPRSIKIENPTVGKKIHLVKQQTKIENSCESSRKSPASSSSGPLTKSSSSISSITNPHTVIVTSVAKGGSSNCRALIPAKSTVMKKPMKETVKVTVKKPTSTPSVSTHSMEILVKHPKAPNKSEFLKALRNETKERDESERDYVEKDVSTKNNNSPQSSSEEHHMNGIDMSKLTFSDEKEKSILSSSLEAEERLLREMGWKGEVSDDENYAPLTEDELKEFRDRSEKILKKNGIRRNLLANLSPLRLAPFPSVPPPNENSTSSSSESDSDDS</sequence>
<proteinExistence type="inferred from homology"/>